<evidence type="ECO:0000256" key="8">
    <source>
        <dbReference type="ARBA" id="ARBA00022989"/>
    </source>
</evidence>
<evidence type="ECO:0000256" key="3">
    <source>
        <dbReference type="ARBA" id="ARBA00022538"/>
    </source>
</evidence>
<keyword evidence="4 12" id="KW-0812">Transmembrane</keyword>
<dbReference type="Gene3D" id="1.20.120.350">
    <property type="entry name" value="Voltage-gated potassium channels. Chain C"/>
    <property type="match status" value="1"/>
</dbReference>
<keyword evidence="11" id="KW-0407">Ion channel</keyword>
<feature type="domain" description="Ion transport" evidence="13">
    <location>
        <begin position="30"/>
        <end position="230"/>
    </location>
</feature>
<dbReference type="Proteomes" id="UP001196661">
    <property type="component" value="Unassembled WGS sequence"/>
</dbReference>
<dbReference type="PRINTS" id="PR00169">
    <property type="entry name" value="KCHANNEL"/>
</dbReference>
<feature type="transmembrane region" description="Helical" evidence="12">
    <location>
        <begin position="88"/>
        <end position="108"/>
    </location>
</feature>
<evidence type="ECO:0000256" key="5">
    <source>
        <dbReference type="ARBA" id="ARBA00022826"/>
    </source>
</evidence>
<evidence type="ECO:0000256" key="11">
    <source>
        <dbReference type="ARBA" id="ARBA00023303"/>
    </source>
</evidence>
<evidence type="ECO:0000256" key="1">
    <source>
        <dbReference type="ARBA" id="ARBA00004141"/>
    </source>
</evidence>
<dbReference type="Gene3D" id="1.10.287.70">
    <property type="match status" value="1"/>
</dbReference>
<keyword evidence="3" id="KW-0633">Potassium transport</keyword>
<organism evidence="14 15">
    <name type="scientific">Leptothoe kymatousa TAU-MAC 1615</name>
    <dbReference type="NCBI Taxonomy" id="2364775"/>
    <lineage>
        <taxon>Bacteria</taxon>
        <taxon>Bacillati</taxon>
        <taxon>Cyanobacteriota</taxon>
        <taxon>Cyanophyceae</taxon>
        <taxon>Nodosilineales</taxon>
        <taxon>Cymatolegaceae</taxon>
        <taxon>Leptothoe</taxon>
        <taxon>Leptothoe kymatousa</taxon>
    </lineage>
</organism>
<dbReference type="PANTHER" id="PTHR11537">
    <property type="entry name" value="VOLTAGE-GATED POTASSIUM CHANNEL"/>
    <property type="match status" value="1"/>
</dbReference>
<comment type="caution">
    <text evidence="14">The sequence shown here is derived from an EMBL/GenBank/DDBJ whole genome shotgun (WGS) entry which is preliminary data.</text>
</comment>
<evidence type="ECO:0000256" key="6">
    <source>
        <dbReference type="ARBA" id="ARBA00022882"/>
    </source>
</evidence>
<keyword evidence="6" id="KW-0851">Voltage-gated channel</keyword>
<dbReference type="SUPFAM" id="SSF81324">
    <property type="entry name" value="Voltage-gated potassium channels"/>
    <property type="match status" value="1"/>
</dbReference>
<evidence type="ECO:0000313" key="14">
    <source>
        <dbReference type="EMBL" id="MBT9312273.1"/>
    </source>
</evidence>
<proteinExistence type="predicted"/>
<feature type="transmembrane region" description="Helical" evidence="12">
    <location>
        <begin position="57"/>
        <end position="76"/>
    </location>
</feature>
<feature type="transmembrane region" description="Helical" evidence="12">
    <location>
        <begin position="203"/>
        <end position="226"/>
    </location>
</feature>
<keyword evidence="15" id="KW-1185">Reference proteome</keyword>
<keyword evidence="8 12" id="KW-1133">Transmembrane helix</keyword>
<comment type="subcellular location">
    <subcellularLocation>
        <location evidence="1">Membrane</location>
        <topology evidence="1">Multi-pass membrane protein</topology>
    </subcellularLocation>
</comment>
<dbReference type="RefSeq" id="WP_215618174.1">
    <property type="nucleotide sequence ID" value="NZ_JADOER010000007.1"/>
</dbReference>
<name>A0ABS5Y357_9CYAN</name>
<feature type="transmembrane region" description="Helical" evidence="12">
    <location>
        <begin position="140"/>
        <end position="158"/>
    </location>
</feature>
<keyword evidence="9" id="KW-0406">Ion transport</keyword>
<keyword evidence="10 12" id="KW-0472">Membrane</keyword>
<evidence type="ECO:0000256" key="7">
    <source>
        <dbReference type="ARBA" id="ARBA00022958"/>
    </source>
</evidence>
<protein>
    <submittedName>
        <fullName evidence="14">Ion transporter</fullName>
    </submittedName>
</protein>
<evidence type="ECO:0000256" key="9">
    <source>
        <dbReference type="ARBA" id="ARBA00023065"/>
    </source>
</evidence>
<dbReference type="Pfam" id="PF00520">
    <property type="entry name" value="Ion_trans"/>
    <property type="match status" value="1"/>
</dbReference>
<gene>
    <name evidence="14" type="ORF">IXB28_08665</name>
</gene>
<dbReference type="InterPro" id="IPR028325">
    <property type="entry name" value="VG_K_chnl"/>
</dbReference>
<dbReference type="EMBL" id="JADOER010000007">
    <property type="protein sequence ID" value="MBT9312273.1"/>
    <property type="molecule type" value="Genomic_DNA"/>
</dbReference>
<dbReference type="PANTHER" id="PTHR11537:SF254">
    <property type="entry name" value="POTASSIUM VOLTAGE-GATED CHANNEL PROTEIN SHAB"/>
    <property type="match status" value="1"/>
</dbReference>
<sequence length="271" mass="29939">MVRGLLDKELRARIRAELEDAETVLGLGINIAIAALILLSAGLFVAETYPLAPSTHAVLTLFDSLILVAFALEYAVRLWAADRPLRYLISPYAIVDLVAILPVLTGLFDTRALRLIRWLRILKLARFLEEDRWLGREGLIIARIIFTLFAIVFIYSGAIYQVEHPIAPDVFTSFLDAMYFAVVTMTTVGYGDVIPVSEAGRTLTVMMILTGIALIPSQVGSLITNINRLQTINTIRCHSCGLSSHETDALYCKRCGTKLPDSPEPPATNHN</sequence>
<reference evidence="14 15" key="1">
    <citation type="journal article" date="2021" name="Mar. Drugs">
        <title>Genome Reduction and Secondary Metabolism of the Marine Sponge-Associated Cyanobacterium Leptothoe.</title>
        <authorList>
            <person name="Konstantinou D."/>
            <person name="Popin R.V."/>
            <person name="Fewer D.P."/>
            <person name="Sivonen K."/>
            <person name="Gkelis S."/>
        </authorList>
    </citation>
    <scope>NUCLEOTIDE SEQUENCE [LARGE SCALE GENOMIC DNA]</scope>
    <source>
        <strain evidence="14 15">TAU-MAC 1615</strain>
    </source>
</reference>
<evidence type="ECO:0000256" key="4">
    <source>
        <dbReference type="ARBA" id="ARBA00022692"/>
    </source>
</evidence>
<evidence type="ECO:0000256" key="2">
    <source>
        <dbReference type="ARBA" id="ARBA00022448"/>
    </source>
</evidence>
<accession>A0ABS5Y357</accession>
<keyword evidence="5" id="KW-0631">Potassium channel</keyword>
<feature type="transmembrane region" description="Helical" evidence="12">
    <location>
        <begin position="170"/>
        <end position="191"/>
    </location>
</feature>
<evidence type="ECO:0000259" key="13">
    <source>
        <dbReference type="Pfam" id="PF00520"/>
    </source>
</evidence>
<evidence type="ECO:0000256" key="10">
    <source>
        <dbReference type="ARBA" id="ARBA00023136"/>
    </source>
</evidence>
<dbReference type="InterPro" id="IPR027359">
    <property type="entry name" value="Volt_channel_dom_sf"/>
</dbReference>
<keyword evidence="2" id="KW-0813">Transport</keyword>
<evidence type="ECO:0000313" key="15">
    <source>
        <dbReference type="Proteomes" id="UP001196661"/>
    </source>
</evidence>
<dbReference type="InterPro" id="IPR005821">
    <property type="entry name" value="Ion_trans_dom"/>
</dbReference>
<evidence type="ECO:0000256" key="12">
    <source>
        <dbReference type="SAM" id="Phobius"/>
    </source>
</evidence>
<feature type="transmembrane region" description="Helical" evidence="12">
    <location>
        <begin position="21"/>
        <end position="45"/>
    </location>
</feature>
<keyword evidence="7" id="KW-0630">Potassium</keyword>